<dbReference type="AlphaFoldDB" id="A0A1F7Y365"/>
<keyword evidence="1" id="KW-0175">Coiled coil</keyword>
<organism evidence="3 4">
    <name type="scientific">Candidatus Woesebacteria bacterium RIFCSPHIGHO2_01_FULL_38_9</name>
    <dbReference type="NCBI Taxonomy" id="1802492"/>
    <lineage>
        <taxon>Bacteria</taxon>
        <taxon>Candidatus Woeseibacteriota</taxon>
    </lineage>
</organism>
<dbReference type="Pfam" id="PF04977">
    <property type="entry name" value="DivIC"/>
    <property type="match status" value="1"/>
</dbReference>
<evidence type="ECO:0000313" key="3">
    <source>
        <dbReference type="EMBL" id="OGM21702.1"/>
    </source>
</evidence>
<name>A0A1F7Y365_9BACT</name>
<proteinExistence type="predicted"/>
<evidence type="ECO:0000256" key="2">
    <source>
        <dbReference type="SAM" id="Phobius"/>
    </source>
</evidence>
<sequence length="129" mass="15301">MKTHLVEKIKVLFERFTNLVLVFTILILSLSLTRNISRVKQISLLVEKEEGKVKALENEKEELEKRLQEVQSEEFIEKQLRDKLGLAREGEIIVVLPEDELVKKFAPKFEEEEENLPDPNWKKWLKLFI</sequence>
<dbReference type="InterPro" id="IPR007060">
    <property type="entry name" value="FtsL/DivIC"/>
</dbReference>
<gene>
    <name evidence="3" type="ORF">A2714_05395</name>
</gene>
<feature type="transmembrane region" description="Helical" evidence="2">
    <location>
        <begin position="12"/>
        <end position="32"/>
    </location>
</feature>
<comment type="caution">
    <text evidence="3">The sequence shown here is derived from an EMBL/GenBank/DDBJ whole genome shotgun (WGS) entry which is preliminary data.</text>
</comment>
<dbReference type="Proteomes" id="UP000178419">
    <property type="component" value="Unassembled WGS sequence"/>
</dbReference>
<feature type="coiled-coil region" evidence="1">
    <location>
        <begin position="39"/>
        <end position="73"/>
    </location>
</feature>
<accession>A0A1F7Y365</accession>
<keyword evidence="2" id="KW-0472">Membrane</keyword>
<keyword evidence="2" id="KW-1133">Transmembrane helix</keyword>
<evidence type="ECO:0000256" key="1">
    <source>
        <dbReference type="SAM" id="Coils"/>
    </source>
</evidence>
<reference evidence="3 4" key="1">
    <citation type="journal article" date="2016" name="Nat. Commun.">
        <title>Thousands of microbial genomes shed light on interconnected biogeochemical processes in an aquifer system.</title>
        <authorList>
            <person name="Anantharaman K."/>
            <person name="Brown C.T."/>
            <person name="Hug L.A."/>
            <person name="Sharon I."/>
            <person name="Castelle C.J."/>
            <person name="Probst A.J."/>
            <person name="Thomas B.C."/>
            <person name="Singh A."/>
            <person name="Wilkins M.J."/>
            <person name="Karaoz U."/>
            <person name="Brodie E.L."/>
            <person name="Williams K.H."/>
            <person name="Hubbard S.S."/>
            <person name="Banfield J.F."/>
        </authorList>
    </citation>
    <scope>NUCLEOTIDE SEQUENCE [LARGE SCALE GENOMIC DNA]</scope>
</reference>
<dbReference type="EMBL" id="MGGE01000009">
    <property type="protein sequence ID" value="OGM21702.1"/>
    <property type="molecule type" value="Genomic_DNA"/>
</dbReference>
<keyword evidence="2" id="KW-0812">Transmembrane</keyword>
<evidence type="ECO:0000313" key="4">
    <source>
        <dbReference type="Proteomes" id="UP000178419"/>
    </source>
</evidence>
<protein>
    <recommendedName>
        <fullName evidence="5">Cell division protein FtsL</fullName>
    </recommendedName>
</protein>
<evidence type="ECO:0008006" key="5">
    <source>
        <dbReference type="Google" id="ProtNLM"/>
    </source>
</evidence>